<dbReference type="AlphaFoldDB" id="A0A914Q217"/>
<keyword evidence="1" id="KW-1133">Transmembrane helix</keyword>
<protein>
    <submittedName>
        <fullName evidence="3">Uncharacterized protein</fullName>
    </submittedName>
</protein>
<name>A0A914Q217_9BILA</name>
<sequence length="102" mass="11712">MIYIFYIALKGIEELRSGKLKPLLILSGIELVIIIGVSIYAFGSIVLGGHATGLYDEPYIYIAFVIVWIKVLWNIWCFVVVLRCYEYVKNMKMAQTNKTEMV</sequence>
<keyword evidence="1" id="KW-0472">Membrane</keyword>
<evidence type="ECO:0000313" key="3">
    <source>
        <dbReference type="WBParaSite" id="PDA_v2.g22886.t1"/>
    </source>
</evidence>
<dbReference type="WBParaSite" id="PDA_v2.g22886.t1">
    <property type="protein sequence ID" value="PDA_v2.g22886.t1"/>
    <property type="gene ID" value="PDA_v2.g22886"/>
</dbReference>
<feature type="transmembrane region" description="Helical" evidence="1">
    <location>
        <begin position="23"/>
        <end position="47"/>
    </location>
</feature>
<evidence type="ECO:0000313" key="2">
    <source>
        <dbReference type="Proteomes" id="UP000887578"/>
    </source>
</evidence>
<organism evidence="2 3">
    <name type="scientific">Panagrolaimus davidi</name>
    <dbReference type="NCBI Taxonomy" id="227884"/>
    <lineage>
        <taxon>Eukaryota</taxon>
        <taxon>Metazoa</taxon>
        <taxon>Ecdysozoa</taxon>
        <taxon>Nematoda</taxon>
        <taxon>Chromadorea</taxon>
        <taxon>Rhabditida</taxon>
        <taxon>Tylenchina</taxon>
        <taxon>Panagrolaimomorpha</taxon>
        <taxon>Panagrolaimoidea</taxon>
        <taxon>Panagrolaimidae</taxon>
        <taxon>Panagrolaimus</taxon>
    </lineage>
</organism>
<evidence type="ECO:0000256" key="1">
    <source>
        <dbReference type="SAM" id="Phobius"/>
    </source>
</evidence>
<accession>A0A914Q217</accession>
<dbReference type="Proteomes" id="UP000887578">
    <property type="component" value="Unplaced"/>
</dbReference>
<feature type="transmembrane region" description="Helical" evidence="1">
    <location>
        <begin position="59"/>
        <end position="85"/>
    </location>
</feature>
<keyword evidence="2" id="KW-1185">Reference proteome</keyword>
<keyword evidence="1" id="KW-0812">Transmembrane</keyword>
<proteinExistence type="predicted"/>
<reference evidence="3" key="1">
    <citation type="submission" date="2022-11" db="UniProtKB">
        <authorList>
            <consortium name="WormBaseParasite"/>
        </authorList>
    </citation>
    <scope>IDENTIFICATION</scope>
</reference>